<dbReference type="Proteomes" id="UP001432074">
    <property type="component" value="Chromosome"/>
</dbReference>
<evidence type="ECO:0008006" key="4">
    <source>
        <dbReference type="Google" id="ProtNLM"/>
    </source>
</evidence>
<keyword evidence="3" id="KW-1185">Reference proteome</keyword>
<keyword evidence="1" id="KW-0472">Membrane</keyword>
<name>A0ABZ2AIZ8_MYCAR</name>
<protein>
    <recommendedName>
        <fullName evidence="4">NADH dehydrogenase subunit 6</fullName>
    </recommendedName>
</protein>
<feature type="transmembrane region" description="Helical" evidence="1">
    <location>
        <begin position="59"/>
        <end position="78"/>
    </location>
</feature>
<evidence type="ECO:0000313" key="2">
    <source>
        <dbReference type="EMBL" id="WVN22096.1"/>
    </source>
</evidence>
<evidence type="ECO:0000256" key="1">
    <source>
        <dbReference type="SAM" id="Phobius"/>
    </source>
</evidence>
<dbReference type="EMBL" id="CP143577">
    <property type="protein sequence ID" value="WVN22096.1"/>
    <property type="molecule type" value="Genomic_DNA"/>
</dbReference>
<organism evidence="2 3">
    <name type="scientific">Mycoplasmopsis arginini</name>
    <name type="common">Mycoplasma arginini</name>
    <dbReference type="NCBI Taxonomy" id="2094"/>
    <lineage>
        <taxon>Bacteria</taxon>
        <taxon>Bacillati</taxon>
        <taxon>Mycoplasmatota</taxon>
        <taxon>Mycoplasmoidales</taxon>
        <taxon>Metamycoplasmataceae</taxon>
        <taxon>Mycoplasmopsis</taxon>
    </lineage>
</organism>
<feature type="transmembrane region" description="Helical" evidence="1">
    <location>
        <begin position="32"/>
        <end position="52"/>
    </location>
</feature>
<dbReference type="RefSeq" id="WP_129694458.1">
    <property type="nucleotide sequence ID" value="NZ_CP143577.1"/>
</dbReference>
<evidence type="ECO:0000313" key="3">
    <source>
        <dbReference type="Proteomes" id="UP001432074"/>
    </source>
</evidence>
<reference evidence="2" key="1">
    <citation type="submission" date="2024-01" db="EMBL/GenBank/DDBJ databases">
        <title>Complete genome sequence of Mycoplasma arginini type strain G 230.</title>
        <authorList>
            <person name="Spergser J."/>
        </authorList>
    </citation>
    <scope>NUCLEOTIDE SEQUENCE</scope>
    <source>
        <strain evidence="2">NCTC 10129</strain>
    </source>
</reference>
<accession>A0ABZ2AIZ8</accession>
<keyword evidence="1" id="KW-1133">Transmembrane helix</keyword>
<sequence length="84" mass="9423">MLAESTWAFTSLILVSKVCFIVWYLLSLERPFVAYVLASLTFSSYLVFAACLSASFATAISWSFLSFCCFVLLINELICDDLEP</sequence>
<feature type="transmembrane region" description="Helical" evidence="1">
    <location>
        <begin position="7"/>
        <end position="26"/>
    </location>
</feature>
<proteinExistence type="predicted"/>
<keyword evidence="1" id="KW-0812">Transmembrane</keyword>
<gene>
    <name evidence="2" type="ORF">V2E25_00635</name>
</gene>